<organism evidence="1">
    <name type="scientific">marine metagenome</name>
    <dbReference type="NCBI Taxonomy" id="408172"/>
    <lineage>
        <taxon>unclassified sequences</taxon>
        <taxon>metagenomes</taxon>
        <taxon>ecological metagenomes</taxon>
    </lineage>
</organism>
<gene>
    <name evidence="1" type="ORF">METZ01_LOCUS117061</name>
</gene>
<name>A0A381XJ48_9ZZZZ</name>
<evidence type="ECO:0000313" key="1">
    <source>
        <dbReference type="EMBL" id="SVA64207.1"/>
    </source>
</evidence>
<reference evidence="1" key="1">
    <citation type="submission" date="2018-05" db="EMBL/GenBank/DDBJ databases">
        <authorList>
            <person name="Lanie J.A."/>
            <person name="Ng W.-L."/>
            <person name="Kazmierczak K.M."/>
            <person name="Andrzejewski T.M."/>
            <person name="Davidsen T.M."/>
            <person name="Wayne K.J."/>
            <person name="Tettelin H."/>
            <person name="Glass J.I."/>
            <person name="Rusch D."/>
            <person name="Podicherti R."/>
            <person name="Tsui H.-C.T."/>
            <person name="Winkler M.E."/>
        </authorList>
    </citation>
    <scope>NUCLEOTIDE SEQUENCE</scope>
</reference>
<proteinExistence type="predicted"/>
<sequence length="45" mass="5251">MLMLFCYTMISYGDTRGTLHFELNLFDCINGFYPGDEIVKGFYTI</sequence>
<protein>
    <submittedName>
        <fullName evidence="1">Uncharacterized protein</fullName>
    </submittedName>
</protein>
<dbReference type="EMBL" id="UINC01015209">
    <property type="protein sequence ID" value="SVA64207.1"/>
    <property type="molecule type" value="Genomic_DNA"/>
</dbReference>
<dbReference type="AlphaFoldDB" id="A0A381XJ48"/>
<accession>A0A381XJ48</accession>